<feature type="region of interest" description="Disordered" evidence="1">
    <location>
        <begin position="451"/>
        <end position="519"/>
    </location>
</feature>
<comment type="caution">
    <text evidence="2">The sequence shown here is derived from an EMBL/GenBank/DDBJ whole genome shotgun (WGS) entry which is preliminary data.</text>
</comment>
<gene>
    <name evidence="2" type="ORF">NESM_000217900</name>
</gene>
<feature type="compositionally biased region" description="Basic residues" evidence="1">
    <location>
        <begin position="128"/>
        <end position="151"/>
    </location>
</feature>
<dbReference type="EMBL" id="JAECZO010000016">
    <property type="protein sequence ID" value="KAK7201539.1"/>
    <property type="molecule type" value="Genomic_DNA"/>
</dbReference>
<feature type="region of interest" description="Disordered" evidence="1">
    <location>
        <begin position="1"/>
        <end position="434"/>
    </location>
</feature>
<keyword evidence="3" id="KW-1185">Reference proteome</keyword>
<organism evidence="2 3">
    <name type="scientific">Novymonas esmeraldas</name>
    <dbReference type="NCBI Taxonomy" id="1808958"/>
    <lineage>
        <taxon>Eukaryota</taxon>
        <taxon>Discoba</taxon>
        <taxon>Euglenozoa</taxon>
        <taxon>Kinetoplastea</taxon>
        <taxon>Metakinetoplastina</taxon>
        <taxon>Trypanosomatida</taxon>
        <taxon>Trypanosomatidae</taxon>
        <taxon>Novymonas</taxon>
    </lineage>
</organism>
<name>A0AAW0F9F6_9TRYP</name>
<feature type="compositionally biased region" description="Low complexity" evidence="1">
    <location>
        <begin position="451"/>
        <end position="464"/>
    </location>
</feature>
<accession>A0AAW0F9F6</accession>
<reference evidence="2 3" key="1">
    <citation type="journal article" date="2021" name="MBio">
        <title>A New Model Trypanosomatid, Novymonas esmeraldas: Genomic Perception of Its 'Candidatus Pandoraea novymonadis' Endosymbiont.</title>
        <authorList>
            <person name="Zakharova A."/>
            <person name="Saura A."/>
            <person name="Butenko A."/>
            <person name="Podesvova L."/>
            <person name="Warmusova S."/>
            <person name="Kostygov A.Y."/>
            <person name="Nenarokova A."/>
            <person name="Lukes J."/>
            <person name="Opperdoes F.R."/>
            <person name="Yurchenko V."/>
        </authorList>
    </citation>
    <scope>NUCLEOTIDE SEQUENCE [LARGE SCALE GENOMIC DNA]</scope>
    <source>
        <strain evidence="2 3">E262AT.01</strain>
    </source>
</reference>
<feature type="compositionally biased region" description="Low complexity" evidence="1">
    <location>
        <begin position="507"/>
        <end position="519"/>
    </location>
</feature>
<feature type="compositionally biased region" description="Low complexity" evidence="1">
    <location>
        <begin position="381"/>
        <end position="434"/>
    </location>
</feature>
<feature type="compositionally biased region" description="Low complexity" evidence="1">
    <location>
        <begin position="185"/>
        <end position="210"/>
    </location>
</feature>
<feature type="compositionally biased region" description="Basic residues" evidence="1">
    <location>
        <begin position="168"/>
        <end position="184"/>
    </location>
</feature>
<proteinExistence type="predicted"/>
<feature type="compositionally biased region" description="Acidic residues" evidence="1">
    <location>
        <begin position="470"/>
        <end position="480"/>
    </location>
</feature>
<feature type="compositionally biased region" description="Polar residues" evidence="1">
    <location>
        <begin position="16"/>
        <end position="52"/>
    </location>
</feature>
<dbReference type="AlphaFoldDB" id="A0AAW0F9F6"/>
<dbReference type="Proteomes" id="UP001430356">
    <property type="component" value="Unassembled WGS sequence"/>
</dbReference>
<feature type="compositionally biased region" description="Low complexity" evidence="1">
    <location>
        <begin position="95"/>
        <end position="111"/>
    </location>
</feature>
<evidence type="ECO:0000256" key="1">
    <source>
        <dbReference type="SAM" id="MobiDB-lite"/>
    </source>
</evidence>
<evidence type="ECO:0000313" key="2">
    <source>
        <dbReference type="EMBL" id="KAK7201539.1"/>
    </source>
</evidence>
<feature type="compositionally biased region" description="Low complexity" evidence="1">
    <location>
        <begin position="262"/>
        <end position="276"/>
    </location>
</feature>
<protein>
    <submittedName>
        <fullName evidence="2">Uncharacterized protein</fullName>
    </submittedName>
</protein>
<feature type="compositionally biased region" description="Basic residues" evidence="1">
    <location>
        <begin position="492"/>
        <end position="506"/>
    </location>
</feature>
<evidence type="ECO:0000313" key="3">
    <source>
        <dbReference type="Proteomes" id="UP001430356"/>
    </source>
</evidence>
<sequence length="519" mass="53431">MGAGSSADAHGRPDSSKSNSSTTLEFSNAHSLSLSATQQLPQTTAKHANTRANARAKIDVGRRPPTSAVALPHAPSPPTAAGRSGRRKNTGVEGGPAAAASPPRPGGTAAPLHSLEVSPESSREAGSHRRTKSKGKSGHSHTARHASRRASRAGTPDSITSTDEQRKISRSRPSRDGHRRRPSRLSRIGSMANIAAAADAASMSSDSCGSMEDDGREKKKSVAAQRAPGQRRMSKRETEDLLPPLVGKPEVRLPTRAKQSSAPRPAKATAPAPLTAVGGDPQRPPSALPTLVPSVSPRTPRPGGATSPSPSVRSHEMDMSSWYEHTVTSSVSDDERRSSIDEGDYGMFLIDDPRSDRPASAQPSNTVPAPPPTAAPPAKVPAPATTKHPVGTAAPPTPAAGAATPKATTTTTTPKATTTATTPKSVSTPPSDSRAAAAATAAATTAFAAAVAPASSTVVPSTPFTVPPPEPEDENADDDAVSTTSSFASYRASKKRRSLASSRSRRGSFVSFGGEIRMV</sequence>
<feature type="compositionally biased region" description="Pro residues" evidence="1">
    <location>
        <begin position="368"/>
        <end position="380"/>
    </location>
</feature>